<dbReference type="AlphaFoldDB" id="A0A161V846"/>
<name>A0A161V846_9HYPH</name>
<reference evidence="3 4" key="1">
    <citation type="journal article" date="2016" name="Front. Microbiol.">
        <title>Comparative Genomic Analysis Reveals a Diverse Repertoire of Genes Involved in Prokaryote-Eukaryote Interactions within the Pseudovibrio Genus.</title>
        <authorList>
            <person name="Romano S."/>
            <person name="Fernandez-Guerra A."/>
            <person name="Reen F.J."/>
            <person name="Glockner F.O."/>
            <person name="Crowley S.P."/>
            <person name="O'Sullivan O."/>
            <person name="Cotter P.D."/>
            <person name="Adams C."/>
            <person name="Dobson A.D."/>
            <person name="O'Gara F."/>
        </authorList>
    </citation>
    <scope>NUCLEOTIDE SEQUENCE [LARGE SCALE GENOMIC DNA]</scope>
    <source>
        <strain evidence="3 4">Ad2</strain>
    </source>
</reference>
<feature type="domain" description="Beta-lactamase-related" evidence="2">
    <location>
        <begin position="27"/>
        <end position="287"/>
    </location>
</feature>
<dbReference type="InterPro" id="IPR050789">
    <property type="entry name" value="Diverse_Enzym_Activities"/>
</dbReference>
<dbReference type="STRING" id="989403.SAMN05421798_1323"/>
<keyword evidence="4" id="KW-1185">Reference proteome</keyword>
<dbReference type="EMBL" id="LMCB01000077">
    <property type="protein sequence ID" value="KZL15337.1"/>
    <property type="molecule type" value="Genomic_DNA"/>
</dbReference>
<feature type="compositionally biased region" description="Basic and acidic residues" evidence="1">
    <location>
        <begin position="1"/>
        <end position="13"/>
    </location>
</feature>
<evidence type="ECO:0000256" key="1">
    <source>
        <dbReference type="SAM" id="MobiDB-lite"/>
    </source>
</evidence>
<evidence type="ECO:0000313" key="3">
    <source>
        <dbReference type="EMBL" id="KZL15337.1"/>
    </source>
</evidence>
<dbReference type="Gene3D" id="3.40.710.10">
    <property type="entry name" value="DD-peptidase/beta-lactamase superfamily"/>
    <property type="match status" value="1"/>
</dbReference>
<dbReference type="PATRIC" id="fig|989403.3.peg.4035"/>
<dbReference type="PANTHER" id="PTHR43283">
    <property type="entry name" value="BETA-LACTAMASE-RELATED"/>
    <property type="match status" value="1"/>
</dbReference>
<organism evidence="3 4">
    <name type="scientific">Pseudovibrio axinellae</name>
    <dbReference type="NCBI Taxonomy" id="989403"/>
    <lineage>
        <taxon>Bacteria</taxon>
        <taxon>Pseudomonadati</taxon>
        <taxon>Pseudomonadota</taxon>
        <taxon>Alphaproteobacteria</taxon>
        <taxon>Hyphomicrobiales</taxon>
        <taxon>Stappiaceae</taxon>
        <taxon>Pseudovibrio</taxon>
    </lineage>
</organism>
<dbReference type="Proteomes" id="UP000076577">
    <property type="component" value="Unassembled WGS sequence"/>
</dbReference>
<evidence type="ECO:0000313" key="4">
    <source>
        <dbReference type="Proteomes" id="UP000076577"/>
    </source>
</evidence>
<dbReference type="InterPro" id="IPR001466">
    <property type="entry name" value="Beta-lactam-related"/>
</dbReference>
<proteinExistence type="predicted"/>
<feature type="region of interest" description="Disordered" evidence="1">
    <location>
        <begin position="1"/>
        <end position="25"/>
    </location>
</feature>
<dbReference type="Pfam" id="PF00144">
    <property type="entry name" value="Beta-lactamase"/>
    <property type="match status" value="1"/>
</dbReference>
<protein>
    <submittedName>
        <fullName evidence="3">Penicillin-binding protein 4</fullName>
    </submittedName>
</protein>
<comment type="caution">
    <text evidence="3">The sequence shown here is derived from an EMBL/GenBank/DDBJ whole genome shotgun (WGS) entry which is preliminary data.</text>
</comment>
<accession>A0A161V846</accession>
<sequence length="304" mass="32582">MDRPNMDTQEIHSHWITSSGTEGSTGSGEALFPYWSFTKTVIAICALKLRDAGATELDVPIAGNPHTLRQLLTHTTGLPDYCHLPEYGQAVSANEVPWSREKMLGVALADGMLFEPAQGWSYSNIGYMFVREQIEAITGQSLGDVISETVCKPLGLDSVELAQTREQFEGLHWKSVARYDPLWVYHGCLFGTAGDAARLLHSLFAGELLCADTLAQMLETKPLGGPLAGRPWADCGYAVGLMAGSVDGVGRLFGHSGGGPFSVNAVYHFPDTKDPITVASFTDGTTEGVAEFAATKLAPTKGAR</sequence>
<dbReference type="InterPro" id="IPR012338">
    <property type="entry name" value="Beta-lactam/transpept-like"/>
</dbReference>
<dbReference type="SUPFAM" id="SSF56601">
    <property type="entry name" value="beta-lactamase/transpeptidase-like"/>
    <property type="match status" value="1"/>
</dbReference>
<evidence type="ECO:0000259" key="2">
    <source>
        <dbReference type="Pfam" id="PF00144"/>
    </source>
</evidence>
<gene>
    <name evidence="3" type="primary">pbpE</name>
    <name evidence="3" type="ORF">PsAD2_03719</name>
</gene>